<keyword evidence="2" id="KW-1185">Reference proteome</keyword>
<protein>
    <submittedName>
        <fullName evidence="1">Uncharacterized protein</fullName>
    </submittedName>
</protein>
<dbReference type="Proteomes" id="UP001487740">
    <property type="component" value="Unassembled WGS sequence"/>
</dbReference>
<accession>A0AAW0U3L6</accession>
<gene>
    <name evidence="1" type="ORF">O3P69_013401</name>
</gene>
<reference evidence="1 2" key="1">
    <citation type="submission" date="2023-03" db="EMBL/GenBank/DDBJ databases">
        <title>High-quality genome of Scylla paramamosain provides insights in environmental adaptation.</title>
        <authorList>
            <person name="Zhang L."/>
        </authorList>
    </citation>
    <scope>NUCLEOTIDE SEQUENCE [LARGE SCALE GENOMIC DNA]</scope>
    <source>
        <strain evidence="1">LZ_2023a</strain>
        <tissue evidence="1">Muscle</tissue>
    </source>
</reference>
<organism evidence="1 2">
    <name type="scientific">Scylla paramamosain</name>
    <name type="common">Mud crab</name>
    <dbReference type="NCBI Taxonomy" id="85552"/>
    <lineage>
        <taxon>Eukaryota</taxon>
        <taxon>Metazoa</taxon>
        <taxon>Ecdysozoa</taxon>
        <taxon>Arthropoda</taxon>
        <taxon>Crustacea</taxon>
        <taxon>Multicrustacea</taxon>
        <taxon>Malacostraca</taxon>
        <taxon>Eumalacostraca</taxon>
        <taxon>Eucarida</taxon>
        <taxon>Decapoda</taxon>
        <taxon>Pleocyemata</taxon>
        <taxon>Brachyura</taxon>
        <taxon>Eubrachyura</taxon>
        <taxon>Portunoidea</taxon>
        <taxon>Portunidae</taxon>
        <taxon>Portuninae</taxon>
        <taxon>Scylla</taxon>
    </lineage>
</organism>
<dbReference type="EMBL" id="JARAKH010000021">
    <property type="protein sequence ID" value="KAK8393382.1"/>
    <property type="molecule type" value="Genomic_DNA"/>
</dbReference>
<proteinExistence type="predicted"/>
<evidence type="ECO:0000313" key="1">
    <source>
        <dbReference type="EMBL" id="KAK8393382.1"/>
    </source>
</evidence>
<evidence type="ECO:0000313" key="2">
    <source>
        <dbReference type="Proteomes" id="UP001487740"/>
    </source>
</evidence>
<dbReference type="AlphaFoldDB" id="A0AAW0U3L6"/>
<name>A0AAW0U3L6_SCYPA</name>
<sequence>MPRLSDNCTITRWSQHSCPSRGLPGAWKLVSSVSHLIRTRAHFVPGADGRYDRCSWMFVQEQVHSSVGQLKGEDGSLHYFPRESCYLYGVPLHNVELWHVLAQDDPVLYTVMELVPGMMKVQKVWLGALELPDKKIASEYIFAWCQMKLVPDGARDILISQLEML</sequence>
<comment type="caution">
    <text evidence="1">The sequence shown here is derived from an EMBL/GenBank/DDBJ whole genome shotgun (WGS) entry which is preliminary data.</text>
</comment>